<dbReference type="Gene3D" id="1.25.40.10">
    <property type="entry name" value="Tetratricopeptide repeat domain"/>
    <property type="match status" value="2"/>
</dbReference>
<dbReference type="GO" id="GO:0043531">
    <property type="term" value="F:ADP binding"/>
    <property type="evidence" value="ECO:0007669"/>
    <property type="project" value="InterPro"/>
</dbReference>
<keyword evidence="2" id="KW-0677">Repeat</keyword>
<evidence type="ECO:0000256" key="4">
    <source>
        <dbReference type="ARBA" id="ARBA00023125"/>
    </source>
</evidence>
<dbReference type="eggNOG" id="COG3903">
    <property type="taxonomic scope" value="Bacteria"/>
</dbReference>
<evidence type="ECO:0000256" key="6">
    <source>
        <dbReference type="PROSITE-ProRule" id="PRU01091"/>
    </source>
</evidence>
<dbReference type="InterPro" id="IPR051677">
    <property type="entry name" value="AfsR-DnrI-RedD_regulator"/>
</dbReference>
<dbReference type="KEGG" id="kal:KALB_5785"/>
<proteinExistence type="inferred from homology"/>
<dbReference type="PATRIC" id="fig|1449976.3.peg.5807"/>
<dbReference type="PRINTS" id="PR00364">
    <property type="entry name" value="DISEASERSIST"/>
</dbReference>
<dbReference type="InterPro" id="IPR001867">
    <property type="entry name" value="OmpR/PhoB-type_DNA-bd"/>
</dbReference>
<evidence type="ECO:0000256" key="1">
    <source>
        <dbReference type="ARBA" id="ARBA00005820"/>
    </source>
</evidence>
<dbReference type="InterPro" id="IPR036388">
    <property type="entry name" value="WH-like_DNA-bd_sf"/>
</dbReference>
<dbReference type="SUPFAM" id="SSF52540">
    <property type="entry name" value="P-loop containing nucleoside triphosphate hydrolases"/>
    <property type="match status" value="1"/>
</dbReference>
<evidence type="ECO:0000256" key="2">
    <source>
        <dbReference type="ARBA" id="ARBA00022737"/>
    </source>
</evidence>
<keyword evidence="9" id="KW-1185">Reference proteome</keyword>
<dbReference type="CDD" id="cd15831">
    <property type="entry name" value="BTAD"/>
    <property type="match status" value="1"/>
</dbReference>
<dbReference type="RefSeq" id="WP_052360490.1">
    <property type="nucleotide sequence ID" value="NZ_CP007155.1"/>
</dbReference>
<gene>
    <name evidence="8" type="ORF">KALB_5785</name>
</gene>
<name>W5WF03_9PSEU</name>
<evidence type="ECO:0000313" key="8">
    <source>
        <dbReference type="EMBL" id="AHH99146.1"/>
    </source>
</evidence>
<dbReference type="Pfam" id="PF03704">
    <property type="entry name" value="BTAD"/>
    <property type="match status" value="1"/>
</dbReference>
<dbReference type="InterPro" id="IPR042197">
    <property type="entry name" value="Apaf_helical"/>
</dbReference>
<dbReference type="InterPro" id="IPR005158">
    <property type="entry name" value="BTAD"/>
</dbReference>
<dbReference type="PANTHER" id="PTHR35807:SF1">
    <property type="entry name" value="TRANSCRIPTIONAL REGULATOR REDD"/>
    <property type="match status" value="1"/>
</dbReference>
<dbReference type="AlphaFoldDB" id="W5WF03"/>
<dbReference type="GO" id="GO:0000160">
    <property type="term" value="P:phosphorelay signal transduction system"/>
    <property type="evidence" value="ECO:0007669"/>
    <property type="project" value="InterPro"/>
</dbReference>
<organism evidence="8 9">
    <name type="scientific">Kutzneria albida DSM 43870</name>
    <dbReference type="NCBI Taxonomy" id="1449976"/>
    <lineage>
        <taxon>Bacteria</taxon>
        <taxon>Bacillati</taxon>
        <taxon>Actinomycetota</taxon>
        <taxon>Actinomycetes</taxon>
        <taxon>Pseudonocardiales</taxon>
        <taxon>Pseudonocardiaceae</taxon>
        <taxon>Kutzneria</taxon>
    </lineage>
</organism>
<dbReference type="Gene3D" id="1.10.8.430">
    <property type="entry name" value="Helical domain of apoptotic protease-activating factors"/>
    <property type="match status" value="1"/>
</dbReference>
<evidence type="ECO:0000256" key="5">
    <source>
        <dbReference type="ARBA" id="ARBA00023163"/>
    </source>
</evidence>
<dbReference type="GO" id="GO:0003677">
    <property type="term" value="F:DNA binding"/>
    <property type="evidence" value="ECO:0007669"/>
    <property type="project" value="UniProtKB-UniRule"/>
</dbReference>
<sequence>MLLLASGQAVSTAELVDGVWGDNPPTRAISAVRTYVYRLRRALEPNPVGSHVLRSVGDGYALDIAVDALDAKVFERQVIDARQHDERGRVAEAADLLSGALALYRGEPLAGVPGPYAQAQRTRLVEQRLMVLEDRLDLDLMSGRHAQIVGELAGLVTAHPLRERMLAQRMVALYRCGQPTMALDGFGASRRHLVAELGVEPGPLLRELHQQILAGNDIAYPPGRSPITSGQRLPRPAQLPAAVPDFTGRAAIVEQVAESVLASDGSTMPTSVISGLGGVGKTALAVYVAHRVKAHFPDGQLYVDLHGVDEEPARPQLVLNSFLGALGIGENAVPAGLDERAALLRSVLAGRKVLLVLDNAHDAGQVAPLLPGTGSCAVLVTSRSRIASLPGARTFELPVFDTDEALTLLRRVVGPRTATPEPAARAVVDACGNLPLAVRISASRLASRPNWTLPLLAERLSDQCGRLDELRLGDVAVANTFRLGYDQLDSESAHAFRLLSISGLHGFSRYSAAAMLDRPPAVAERLCEQLVDLSLLESVGPGRYRYHDLVRLYACDRARESEPSGDRVAALTRLLDFHLTVAITTTACGLSTGAVPMSLAADAHTLMPLADMSATRTWLTSDAEGHGASDTLYRLVQSVELDSIAGFDALVGRMLCASRDPAVAEAAPGRPLLALDRLARIDIGLARVRASCAQEDSRTLSQIAFVAAVAATMRQQLDVARACYQRVFDLSRNAGDVRGEVLATAGLGRTAAMLGDMDAAYALAEKGVSLSRDHADQHAEAFVMHVFVQIAQLRGDDEHAAALRAEVVRLWLAAKQPVPGETNWMPSGIFDWSQPKTGVGAWLGLLGHALADLDQGELARACWHQASELLAGLGHSHTVELRSLVNAAA</sequence>
<evidence type="ECO:0000256" key="3">
    <source>
        <dbReference type="ARBA" id="ARBA00023015"/>
    </source>
</evidence>
<dbReference type="InterPro" id="IPR016032">
    <property type="entry name" value="Sig_transdc_resp-reg_C-effctor"/>
</dbReference>
<dbReference type="SMART" id="SM01043">
    <property type="entry name" value="BTAD"/>
    <property type="match status" value="1"/>
</dbReference>
<dbReference type="PROSITE" id="PS51755">
    <property type="entry name" value="OMPR_PHOB"/>
    <property type="match status" value="1"/>
</dbReference>
<dbReference type="STRING" id="1449976.KALB_5785"/>
<dbReference type="InterPro" id="IPR027417">
    <property type="entry name" value="P-loop_NTPase"/>
</dbReference>
<dbReference type="Pfam" id="PF00931">
    <property type="entry name" value="NB-ARC"/>
    <property type="match status" value="1"/>
</dbReference>
<dbReference type="InterPro" id="IPR011990">
    <property type="entry name" value="TPR-like_helical_dom_sf"/>
</dbReference>
<comment type="similarity">
    <text evidence="1">Belongs to the AfsR/DnrI/RedD regulatory family.</text>
</comment>
<dbReference type="EMBL" id="CP007155">
    <property type="protein sequence ID" value="AHH99146.1"/>
    <property type="molecule type" value="Genomic_DNA"/>
</dbReference>
<reference evidence="8 9" key="1">
    <citation type="journal article" date="2014" name="BMC Genomics">
        <title>Complete genome sequence of producer of the glycopeptide antibiotic Aculeximycin Kutzneria albida DSM 43870T, a representative of minor genus of Pseudonocardiaceae.</title>
        <authorList>
            <person name="Rebets Y."/>
            <person name="Tokovenko B."/>
            <person name="Lushchyk I."/>
            <person name="Ruckert C."/>
            <person name="Zaburannyi N."/>
            <person name="Bechthold A."/>
            <person name="Kalinowski J."/>
            <person name="Luzhetskyy A."/>
        </authorList>
    </citation>
    <scope>NUCLEOTIDE SEQUENCE [LARGE SCALE GENOMIC DNA]</scope>
    <source>
        <strain evidence="8">DSM 43870</strain>
    </source>
</reference>
<dbReference type="GO" id="GO:0006355">
    <property type="term" value="P:regulation of DNA-templated transcription"/>
    <property type="evidence" value="ECO:0007669"/>
    <property type="project" value="InterPro"/>
</dbReference>
<dbReference type="Gene3D" id="1.10.10.10">
    <property type="entry name" value="Winged helix-like DNA-binding domain superfamily/Winged helix DNA-binding domain"/>
    <property type="match status" value="1"/>
</dbReference>
<dbReference type="SUPFAM" id="SSF46894">
    <property type="entry name" value="C-terminal effector domain of the bipartite response regulators"/>
    <property type="match status" value="1"/>
</dbReference>
<keyword evidence="5" id="KW-0804">Transcription</keyword>
<accession>W5WF03</accession>
<feature type="DNA-binding region" description="OmpR/PhoB-type" evidence="6">
    <location>
        <begin position="1"/>
        <end position="64"/>
    </location>
</feature>
<evidence type="ECO:0000313" key="9">
    <source>
        <dbReference type="Proteomes" id="UP000019225"/>
    </source>
</evidence>
<dbReference type="Pfam" id="PF00486">
    <property type="entry name" value="Trans_reg_C"/>
    <property type="match status" value="1"/>
</dbReference>
<dbReference type="Gene3D" id="3.40.50.300">
    <property type="entry name" value="P-loop containing nucleotide triphosphate hydrolases"/>
    <property type="match status" value="1"/>
</dbReference>
<dbReference type="InterPro" id="IPR002182">
    <property type="entry name" value="NB-ARC"/>
</dbReference>
<dbReference type="Proteomes" id="UP000019225">
    <property type="component" value="Chromosome"/>
</dbReference>
<feature type="domain" description="OmpR/PhoB-type" evidence="7">
    <location>
        <begin position="1"/>
        <end position="64"/>
    </location>
</feature>
<dbReference type="OrthoDB" id="3860705at2"/>
<keyword evidence="4 6" id="KW-0238">DNA-binding</keyword>
<dbReference type="HOGENOM" id="CLU_004665_2_0_11"/>
<dbReference type="SUPFAM" id="SSF48452">
    <property type="entry name" value="TPR-like"/>
    <property type="match status" value="2"/>
</dbReference>
<dbReference type="PANTHER" id="PTHR35807">
    <property type="entry name" value="TRANSCRIPTIONAL REGULATOR REDD-RELATED"/>
    <property type="match status" value="1"/>
</dbReference>
<evidence type="ECO:0000259" key="7">
    <source>
        <dbReference type="PROSITE" id="PS51755"/>
    </source>
</evidence>
<protein>
    <recommendedName>
        <fullName evidence="7">OmpR/PhoB-type domain-containing protein</fullName>
    </recommendedName>
</protein>
<keyword evidence="3" id="KW-0805">Transcription regulation</keyword>
<dbReference type="eggNOG" id="COG3629">
    <property type="taxonomic scope" value="Bacteria"/>
</dbReference>